<dbReference type="EMBL" id="MU167216">
    <property type="protein sequence ID" value="KAG0150873.1"/>
    <property type="molecule type" value="Genomic_DNA"/>
</dbReference>
<evidence type="ECO:0000313" key="2">
    <source>
        <dbReference type="Proteomes" id="UP000886653"/>
    </source>
</evidence>
<protein>
    <submittedName>
        <fullName evidence="1">Uncharacterized protein</fullName>
    </submittedName>
</protein>
<evidence type="ECO:0000313" key="1">
    <source>
        <dbReference type="EMBL" id="KAG0150873.1"/>
    </source>
</evidence>
<gene>
    <name evidence="1" type="ORF">CROQUDRAFT_628036</name>
</gene>
<reference evidence="1" key="1">
    <citation type="submission" date="2013-11" db="EMBL/GenBank/DDBJ databases">
        <title>Genome sequence of the fusiform rust pathogen reveals effectors for host alternation and coevolution with pine.</title>
        <authorList>
            <consortium name="DOE Joint Genome Institute"/>
            <person name="Smith K."/>
            <person name="Pendleton A."/>
            <person name="Kubisiak T."/>
            <person name="Anderson C."/>
            <person name="Salamov A."/>
            <person name="Aerts A."/>
            <person name="Riley R."/>
            <person name="Clum A."/>
            <person name="Lindquist E."/>
            <person name="Ence D."/>
            <person name="Campbell M."/>
            <person name="Kronenberg Z."/>
            <person name="Feau N."/>
            <person name="Dhillon B."/>
            <person name="Hamelin R."/>
            <person name="Burleigh J."/>
            <person name="Smith J."/>
            <person name="Yandell M."/>
            <person name="Nelson C."/>
            <person name="Grigoriev I."/>
            <person name="Davis J."/>
        </authorList>
    </citation>
    <scope>NUCLEOTIDE SEQUENCE</scope>
    <source>
        <strain evidence="1">G11</strain>
    </source>
</reference>
<accession>A0A9P6NV52</accession>
<keyword evidence="2" id="KW-1185">Reference proteome</keyword>
<dbReference type="Proteomes" id="UP000886653">
    <property type="component" value="Unassembled WGS sequence"/>
</dbReference>
<sequence length="129" mass="14641">MRVTMEMSSSIGTLMGTKAELMRVVFGSNQGRSLCPTTHFFRIGPILNTQKLAMIDDSPSNLFNQQPMHERLNQICELIGSLKLTPKKFIQNLKCLCRLIKVLFELGPDCFPFEKPMTRSLDLYLASVE</sequence>
<dbReference type="AlphaFoldDB" id="A0A9P6NV52"/>
<organism evidence="1 2">
    <name type="scientific">Cronartium quercuum f. sp. fusiforme G11</name>
    <dbReference type="NCBI Taxonomy" id="708437"/>
    <lineage>
        <taxon>Eukaryota</taxon>
        <taxon>Fungi</taxon>
        <taxon>Dikarya</taxon>
        <taxon>Basidiomycota</taxon>
        <taxon>Pucciniomycotina</taxon>
        <taxon>Pucciniomycetes</taxon>
        <taxon>Pucciniales</taxon>
        <taxon>Coleosporiaceae</taxon>
        <taxon>Cronartium</taxon>
    </lineage>
</organism>
<proteinExistence type="predicted"/>
<comment type="caution">
    <text evidence="1">The sequence shown here is derived from an EMBL/GenBank/DDBJ whole genome shotgun (WGS) entry which is preliminary data.</text>
</comment>
<name>A0A9P6NV52_9BASI</name>